<feature type="transmembrane region" description="Helical" evidence="7">
    <location>
        <begin position="137"/>
        <end position="156"/>
    </location>
</feature>
<feature type="transmembrane region" description="Helical" evidence="7">
    <location>
        <begin position="168"/>
        <end position="188"/>
    </location>
</feature>
<keyword evidence="10" id="KW-1185">Reference proteome</keyword>
<feature type="transmembrane region" description="Helical" evidence="7">
    <location>
        <begin position="387"/>
        <end position="420"/>
    </location>
</feature>
<dbReference type="PROSITE" id="PS51202">
    <property type="entry name" value="RCK_C"/>
    <property type="match status" value="2"/>
</dbReference>
<feature type="transmembrane region" description="Helical" evidence="7">
    <location>
        <begin position="555"/>
        <end position="575"/>
    </location>
</feature>
<dbReference type="SUPFAM" id="SSF116726">
    <property type="entry name" value="TrkA C-terminal domain-like"/>
    <property type="match status" value="2"/>
</dbReference>
<evidence type="ECO:0000313" key="10">
    <source>
        <dbReference type="Proteomes" id="UP000281112"/>
    </source>
</evidence>
<dbReference type="Proteomes" id="UP000281112">
    <property type="component" value="Unassembled WGS sequence"/>
</dbReference>
<evidence type="ECO:0000256" key="4">
    <source>
        <dbReference type="ARBA" id="ARBA00022737"/>
    </source>
</evidence>
<evidence type="ECO:0000256" key="5">
    <source>
        <dbReference type="ARBA" id="ARBA00022989"/>
    </source>
</evidence>
<evidence type="ECO:0000256" key="1">
    <source>
        <dbReference type="ARBA" id="ARBA00004141"/>
    </source>
</evidence>
<dbReference type="InterPro" id="IPR006037">
    <property type="entry name" value="RCK_C"/>
</dbReference>
<feature type="transmembrane region" description="Helical" evidence="7">
    <location>
        <begin position="56"/>
        <end position="76"/>
    </location>
</feature>
<dbReference type="Pfam" id="PF02080">
    <property type="entry name" value="TrkA_C"/>
    <property type="match status" value="2"/>
</dbReference>
<protein>
    <submittedName>
        <fullName evidence="9">SLC13 family permease</fullName>
    </submittedName>
</protein>
<dbReference type="EMBL" id="RJVQ01000010">
    <property type="protein sequence ID" value="RQW61784.1"/>
    <property type="molecule type" value="Genomic_DNA"/>
</dbReference>
<proteinExistence type="predicted"/>
<dbReference type="GO" id="GO:0005886">
    <property type="term" value="C:plasma membrane"/>
    <property type="evidence" value="ECO:0007669"/>
    <property type="project" value="TreeGrafter"/>
</dbReference>
<name>A0A3N9TD57_9VIBR</name>
<keyword evidence="5 7" id="KW-1133">Transmembrane helix</keyword>
<keyword evidence="6 7" id="KW-0472">Membrane</keyword>
<evidence type="ECO:0000256" key="7">
    <source>
        <dbReference type="SAM" id="Phobius"/>
    </source>
</evidence>
<gene>
    <name evidence="9" type="ORF">EES38_17725</name>
</gene>
<feature type="transmembrane region" description="Helical" evidence="7">
    <location>
        <begin position="469"/>
        <end position="487"/>
    </location>
</feature>
<keyword evidence="3 7" id="KW-0812">Transmembrane</keyword>
<dbReference type="Pfam" id="PF03600">
    <property type="entry name" value="CitMHS"/>
    <property type="match status" value="1"/>
</dbReference>
<dbReference type="GO" id="GO:0008324">
    <property type="term" value="F:monoatomic cation transmembrane transporter activity"/>
    <property type="evidence" value="ECO:0007669"/>
    <property type="project" value="InterPro"/>
</dbReference>
<keyword evidence="4" id="KW-0677">Repeat</keyword>
<keyword evidence="2" id="KW-0813">Transport</keyword>
<organism evidence="9 10">
    <name type="scientific">Vibrio viridaestus</name>
    <dbReference type="NCBI Taxonomy" id="2487322"/>
    <lineage>
        <taxon>Bacteria</taxon>
        <taxon>Pseudomonadati</taxon>
        <taxon>Pseudomonadota</taxon>
        <taxon>Gammaproteobacteria</taxon>
        <taxon>Vibrionales</taxon>
        <taxon>Vibrionaceae</taxon>
        <taxon>Vibrio</taxon>
    </lineage>
</organism>
<dbReference type="Gene3D" id="3.30.70.1450">
    <property type="entry name" value="Regulator of K+ conductance, C-terminal domain"/>
    <property type="match status" value="2"/>
</dbReference>
<evidence type="ECO:0000256" key="6">
    <source>
        <dbReference type="ARBA" id="ARBA00023136"/>
    </source>
</evidence>
<feature type="transmembrane region" description="Helical" evidence="7">
    <location>
        <begin position="517"/>
        <end position="535"/>
    </location>
</feature>
<dbReference type="AlphaFoldDB" id="A0A3N9TD57"/>
<dbReference type="OrthoDB" id="9809303at2"/>
<dbReference type="InterPro" id="IPR036721">
    <property type="entry name" value="RCK_C_sf"/>
</dbReference>
<comment type="subcellular location">
    <subcellularLocation>
        <location evidence="1">Membrane</location>
        <topology evidence="1">Multi-pass membrane protein</topology>
    </subcellularLocation>
</comment>
<dbReference type="GO" id="GO:0006813">
    <property type="term" value="P:potassium ion transport"/>
    <property type="evidence" value="ECO:0007669"/>
    <property type="project" value="InterPro"/>
</dbReference>
<reference evidence="9 10" key="1">
    <citation type="submission" date="2018-11" db="EMBL/GenBank/DDBJ databases">
        <title>Vibrio LJC006 sp. nov., isolated from seawater during the bloom of the enteromorpha.</title>
        <authorList>
            <person name="Liang J."/>
        </authorList>
    </citation>
    <scope>NUCLEOTIDE SEQUENCE [LARGE SCALE GENOMIC DNA]</scope>
    <source>
        <strain evidence="9 10">LJC006</strain>
    </source>
</reference>
<feature type="domain" description="RCK C-terminal" evidence="8">
    <location>
        <begin position="283"/>
        <end position="369"/>
    </location>
</feature>
<feature type="transmembrane region" description="Helical" evidence="7">
    <location>
        <begin position="6"/>
        <end position="23"/>
    </location>
</feature>
<comment type="caution">
    <text evidence="9">The sequence shown here is derived from an EMBL/GenBank/DDBJ whole genome shotgun (WGS) entry which is preliminary data.</text>
</comment>
<dbReference type="InterPro" id="IPR051679">
    <property type="entry name" value="DASS-Related_Transporters"/>
</dbReference>
<evidence type="ECO:0000259" key="8">
    <source>
        <dbReference type="PROSITE" id="PS51202"/>
    </source>
</evidence>
<feature type="domain" description="RCK C-terminal" evidence="8">
    <location>
        <begin position="196"/>
        <end position="281"/>
    </location>
</feature>
<sequence length="576" mass="62626">MTFDNSIVVIAVFILVIVGLIKFQNDSHRVFGVGFIALVLTGQVTTQQIISSFSNVGLLTLILLMVCSLALEKTSLLRKLARQIITPNYNLTWLRLYLLTSITSAFLNNTAVVATLLSPIRNNSHHNASKLLIPLSYAAIFGGTLTLIGTSTNLIVNSMAIESGFPSLGFFDFTAIGIGVFIACGIALRVMSQFLPDVEHKTVQAADYFIDLEVNANSKLIGKSIEENGLRNLENVFLVEIYRDNRLISPVSPSQTIEAHDRLLFSGDISQIQRLLELDGLFSFAGENGLPVSNLTEVLIRPESVLVGKTLKRSGFRALFDAAVVGIKRDGEKVSGKLGNVVLKAGDYLILATGEDFKYRKNISKNFYVISSNVETEQVLTGSKETIAIWGFVLTIGLSACGLTSLFNGLIVLLTALIFSGCLTSNEIMHRLPRNIWIIIGSALVISNALQNAGVLEQFKGWLVSQSGYLTPILGLIVVYVITWLMTELMTNNAAAALVFPLAYSLSLSLGVNPEPYVLAVAFGASASFISPYGYQTNLMVYSAGNYRLQDFVKIGLPISVIYGTVVVAMLGYLYL</sequence>
<feature type="transmembrane region" description="Helical" evidence="7">
    <location>
        <begin position="96"/>
        <end position="117"/>
    </location>
</feature>
<evidence type="ECO:0000256" key="3">
    <source>
        <dbReference type="ARBA" id="ARBA00022692"/>
    </source>
</evidence>
<accession>A0A3N9TD57</accession>
<evidence type="ECO:0000256" key="2">
    <source>
        <dbReference type="ARBA" id="ARBA00022448"/>
    </source>
</evidence>
<dbReference type="PANTHER" id="PTHR43652">
    <property type="entry name" value="BASIC AMINO ACID ANTIPORTER YFCC-RELATED"/>
    <property type="match status" value="1"/>
</dbReference>
<dbReference type="InterPro" id="IPR004680">
    <property type="entry name" value="Cit_transptr-like_dom"/>
</dbReference>
<evidence type="ECO:0000313" key="9">
    <source>
        <dbReference type="EMBL" id="RQW61784.1"/>
    </source>
</evidence>
<feature type="transmembrane region" description="Helical" evidence="7">
    <location>
        <begin position="494"/>
        <end position="511"/>
    </location>
</feature>
<dbReference type="PANTHER" id="PTHR43652:SF2">
    <property type="entry name" value="BASIC AMINO ACID ANTIPORTER YFCC-RELATED"/>
    <property type="match status" value="1"/>
</dbReference>
<feature type="transmembrane region" description="Helical" evidence="7">
    <location>
        <begin position="432"/>
        <end position="449"/>
    </location>
</feature>